<protein>
    <submittedName>
        <fullName evidence="5">PiggyBac transposable element-derived protein like</fullName>
    </submittedName>
</protein>
<evidence type="ECO:0000259" key="4">
    <source>
        <dbReference type="Pfam" id="PF25597"/>
    </source>
</evidence>
<sequence length="853" mass="96542">MVNERQEYILEPFEGSSGVKIMPSSSESVMDIVNLFIGSDLIEHFVRESNRYHYQIVEKYRITSKTKKWKDVTVTEMKKFLGLIILMGQVKKDILYDYWSTDPSIETPFFSKVMSRNRFLQIMQSWHFCNNNDISPNSHRLVKVQPVIDYFKEKFNNVYKPDQQLSLDECVIPWRGRLSIKTYNPAKITKYGILVRVLSEARTGYVSNFCVYAADGKKLEETVLSSGDKPNLEYLRLFGCRAFAHIPKEKQTKWDAKAREMMFIGNCQDRKGYRLIDHVTNEIINAPDVPFLENQMYNLTNGGKSEFYDYSLFSGSITSSSDNETNNDSNNETERLGNDNDETDVPYNVISLRDNAIDNTNRDNSVDNSLPVLTCAYRETKIPNRYQNFDMNVRAQNGPHPEGGSDATPQDIAKWRPITVDNLLLRVFCSAIAKRLSCSIPINENQRGFAPCDGIRENNVLFARLFIDESVSTPGTAIVLLDFARIFDSVGHVYLFAALERLGVCKAYQRVVPFLCSTSTTRIQVESEFSQPIRFVRDVMQGNAASTELFKAVLGPLICKLQRSGLGVMLRGTFQRLGSLGFADDMIVVAEIIQGMSGQLAIVSDFCDEFELELNVRKCKSLLLQRNRECVVVDTAVKWSTNTSVSNMSSEVSSRKRRHTARAEATECPTEEMISIAEIKENVSDPSYDRFENIKTKGSGSVTFEQADPGCSSREDTISSYPLKEIEKKNCRTLISVAKFKIGRKTAIRSPQDTFWILLNFLHCLSVISFHLPTSSQFLHMFLTTCLTKRLLPTTVPAAVSSLSTCSSVAACIYQPTVNQKLLSSHSISQKLPQPNVAQHVLLKSLENQELLR</sequence>
<dbReference type="Proteomes" id="UP000807504">
    <property type="component" value="Unassembled WGS sequence"/>
</dbReference>
<dbReference type="Pfam" id="PF25597">
    <property type="entry name" value="SH3_retrovirus"/>
    <property type="match status" value="1"/>
</dbReference>
<dbReference type="AlphaFoldDB" id="A0A8T0FFI3"/>
<dbReference type="EMBL" id="JABXBU010000012">
    <property type="protein sequence ID" value="KAF8789731.1"/>
    <property type="molecule type" value="Genomic_DNA"/>
</dbReference>
<dbReference type="InterPro" id="IPR057670">
    <property type="entry name" value="SH3_retrovirus"/>
</dbReference>
<keyword evidence="6" id="KW-1185">Reference proteome</keyword>
<evidence type="ECO:0000313" key="6">
    <source>
        <dbReference type="Proteomes" id="UP000807504"/>
    </source>
</evidence>
<dbReference type="InterPro" id="IPR029526">
    <property type="entry name" value="PGBD"/>
</dbReference>
<dbReference type="PANTHER" id="PTHR46599">
    <property type="entry name" value="PIGGYBAC TRANSPOSABLE ELEMENT-DERIVED PROTEIN 4"/>
    <property type="match status" value="1"/>
</dbReference>
<dbReference type="Pfam" id="PF13843">
    <property type="entry name" value="DDE_Tnp_1_7"/>
    <property type="match status" value="1"/>
</dbReference>
<feature type="domain" description="PiggyBac transposable element-derived protein" evidence="3">
    <location>
        <begin position="31"/>
        <end position="219"/>
    </location>
</feature>
<reference evidence="5" key="1">
    <citation type="journal article" date="2020" name="bioRxiv">
        <title>Chromosome-level reference genome of the European wasp spider Argiope bruennichi: a resource for studies on range expansion and evolutionary adaptation.</title>
        <authorList>
            <person name="Sheffer M.M."/>
            <person name="Hoppe A."/>
            <person name="Krehenwinkel H."/>
            <person name="Uhl G."/>
            <person name="Kuss A.W."/>
            <person name="Jensen L."/>
            <person name="Jensen C."/>
            <person name="Gillespie R.G."/>
            <person name="Hoff K.J."/>
            <person name="Prost S."/>
        </authorList>
    </citation>
    <scope>NUCLEOTIDE SEQUENCE</scope>
</reference>
<reference evidence="5" key="2">
    <citation type="submission" date="2020-06" db="EMBL/GenBank/DDBJ databases">
        <authorList>
            <person name="Sheffer M."/>
        </authorList>
    </citation>
    <scope>NUCLEOTIDE SEQUENCE</scope>
</reference>
<feature type="domain" description="Reverse transcriptase" evidence="2">
    <location>
        <begin position="412"/>
        <end position="623"/>
    </location>
</feature>
<feature type="compositionally biased region" description="Low complexity" evidence="1">
    <location>
        <begin position="318"/>
        <end position="330"/>
    </location>
</feature>
<evidence type="ECO:0000259" key="2">
    <source>
        <dbReference type="Pfam" id="PF00078"/>
    </source>
</evidence>
<feature type="domain" description="Retroviral polymerase SH3-like" evidence="4">
    <location>
        <begin position="240"/>
        <end position="301"/>
    </location>
</feature>
<name>A0A8T0FFI3_ARGBR</name>
<dbReference type="PANTHER" id="PTHR46599:SF3">
    <property type="entry name" value="PIGGYBAC TRANSPOSABLE ELEMENT-DERIVED PROTEIN 4"/>
    <property type="match status" value="1"/>
</dbReference>
<evidence type="ECO:0000256" key="1">
    <source>
        <dbReference type="SAM" id="MobiDB-lite"/>
    </source>
</evidence>
<accession>A0A8T0FFI3</accession>
<dbReference type="InterPro" id="IPR000477">
    <property type="entry name" value="RT_dom"/>
</dbReference>
<proteinExistence type="predicted"/>
<comment type="caution">
    <text evidence="5">The sequence shown here is derived from an EMBL/GenBank/DDBJ whole genome shotgun (WGS) entry which is preliminary data.</text>
</comment>
<evidence type="ECO:0000259" key="3">
    <source>
        <dbReference type="Pfam" id="PF13843"/>
    </source>
</evidence>
<feature type="region of interest" description="Disordered" evidence="1">
    <location>
        <begin position="318"/>
        <end position="345"/>
    </location>
</feature>
<organism evidence="5 6">
    <name type="scientific">Argiope bruennichi</name>
    <name type="common">Wasp spider</name>
    <name type="synonym">Aranea bruennichi</name>
    <dbReference type="NCBI Taxonomy" id="94029"/>
    <lineage>
        <taxon>Eukaryota</taxon>
        <taxon>Metazoa</taxon>
        <taxon>Ecdysozoa</taxon>
        <taxon>Arthropoda</taxon>
        <taxon>Chelicerata</taxon>
        <taxon>Arachnida</taxon>
        <taxon>Araneae</taxon>
        <taxon>Araneomorphae</taxon>
        <taxon>Entelegynae</taxon>
        <taxon>Araneoidea</taxon>
        <taxon>Araneidae</taxon>
        <taxon>Argiope</taxon>
    </lineage>
</organism>
<evidence type="ECO:0000313" key="5">
    <source>
        <dbReference type="EMBL" id="KAF8789731.1"/>
    </source>
</evidence>
<dbReference type="Pfam" id="PF00078">
    <property type="entry name" value="RVT_1"/>
    <property type="match status" value="1"/>
</dbReference>
<gene>
    <name evidence="5" type="ORF">HNY73_007650</name>
</gene>